<evidence type="ECO:0000313" key="1">
    <source>
        <dbReference type="EMBL" id="VTM47203.1"/>
    </source>
</evidence>
<protein>
    <submittedName>
        <fullName evidence="1">Uncharacterized protein</fullName>
    </submittedName>
</protein>
<name>A0A4P0XGH1_KLEPN</name>
<organism evidence="1">
    <name type="scientific">Klebsiella pneumoniae</name>
    <dbReference type="NCBI Taxonomy" id="573"/>
    <lineage>
        <taxon>Bacteria</taxon>
        <taxon>Pseudomonadati</taxon>
        <taxon>Pseudomonadota</taxon>
        <taxon>Gammaproteobacteria</taxon>
        <taxon>Enterobacterales</taxon>
        <taxon>Enterobacteriaceae</taxon>
        <taxon>Klebsiella/Raoultella group</taxon>
        <taxon>Klebsiella</taxon>
        <taxon>Klebsiella pneumoniae complex</taxon>
    </lineage>
</organism>
<proteinExistence type="predicted"/>
<dbReference type="Proteomes" id="UP000507695">
    <property type="component" value="Unassembled WGS sequence"/>
</dbReference>
<accession>A0A4P0XGH1</accession>
<gene>
    <name evidence="1" type="ORF">NCTC9183_00005</name>
    <name evidence="2" type="ORF">NCTC9183_00171</name>
</gene>
<dbReference type="EMBL" id="CABDVL010000001">
    <property type="protein sequence ID" value="VTM47203.1"/>
    <property type="molecule type" value="Genomic_DNA"/>
</dbReference>
<reference evidence="1" key="1">
    <citation type="submission" date="2019-04" db="EMBL/GenBank/DDBJ databases">
        <authorList>
            <consortium name="Pathogen Informatics"/>
        </authorList>
    </citation>
    <scope>NUCLEOTIDE SEQUENCE</scope>
    <source>
        <strain evidence="1">NCTC9183</strain>
    </source>
</reference>
<dbReference type="AlphaFoldDB" id="A0A4P0XGH1"/>
<evidence type="ECO:0000313" key="2">
    <source>
        <dbReference type="EMBL" id="VTM47508.1"/>
    </source>
</evidence>
<dbReference type="EMBL" id="CABDVL010000001">
    <property type="protein sequence ID" value="VTM47508.1"/>
    <property type="molecule type" value="Genomic_DNA"/>
</dbReference>
<sequence>MKFQHVQVHYEPNTIYGHADFTANLSKAQQTTLRQLYDGCNPRPRRDLLRGGADRLQVGAMEFQCSPEELLSGLIETIYAMRNALLHGEVDPDPRVLSCYEPAYRIVMLFLGCVR</sequence>